<dbReference type="GO" id="GO:0006352">
    <property type="term" value="P:DNA-templated transcription initiation"/>
    <property type="evidence" value="ECO:0007669"/>
    <property type="project" value="InterPro"/>
</dbReference>
<gene>
    <name evidence="7" type="ORF">FUAX_42990</name>
</gene>
<dbReference type="GO" id="GO:0003677">
    <property type="term" value="F:DNA binding"/>
    <property type="evidence" value="ECO:0007669"/>
    <property type="project" value="InterPro"/>
</dbReference>
<dbReference type="Pfam" id="PF08281">
    <property type="entry name" value="Sigma70_r4_2"/>
    <property type="match status" value="1"/>
</dbReference>
<dbReference type="RefSeq" id="WP_338395268.1">
    <property type="nucleotide sequence ID" value="NZ_AP025316.1"/>
</dbReference>
<keyword evidence="7" id="KW-0240">DNA-directed RNA polymerase</keyword>
<proteinExistence type="inferred from homology"/>
<keyword evidence="7" id="KW-0614">Plasmid</keyword>
<dbReference type="GO" id="GO:0016987">
    <property type="term" value="F:sigma factor activity"/>
    <property type="evidence" value="ECO:0007669"/>
    <property type="project" value="UniProtKB-KW"/>
</dbReference>
<evidence type="ECO:0000259" key="6">
    <source>
        <dbReference type="Pfam" id="PF08281"/>
    </source>
</evidence>
<evidence type="ECO:0000313" key="8">
    <source>
        <dbReference type="Proteomes" id="UP001348817"/>
    </source>
</evidence>
<evidence type="ECO:0000256" key="1">
    <source>
        <dbReference type="ARBA" id="ARBA00010641"/>
    </source>
</evidence>
<feature type="domain" description="RNA polymerase sigma factor 70 region 4 type 2" evidence="6">
    <location>
        <begin position="118"/>
        <end position="170"/>
    </location>
</feature>
<dbReference type="InterPro" id="IPR013325">
    <property type="entry name" value="RNA_pol_sigma_r2"/>
</dbReference>
<dbReference type="KEGG" id="fax:FUAX_42990"/>
<evidence type="ECO:0000313" key="7">
    <source>
        <dbReference type="EMBL" id="BDD11867.1"/>
    </source>
</evidence>
<evidence type="ECO:0000256" key="2">
    <source>
        <dbReference type="ARBA" id="ARBA00023015"/>
    </source>
</evidence>
<accession>A0AAU9CY34</accession>
<dbReference type="InterPro" id="IPR014284">
    <property type="entry name" value="RNA_pol_sigma-70_dom"/>
</dbReference>
<protein>
    <submittedName>
        <fullName evidence="7">DNA-directed RNA polymerase sigma-70 factor</fullName>
    </submittedName>
</protein>
<dbReference type="NCBIfam" id="TIGR02985">
    <property type="entry name" value="Sig70_bacteroi1"/>
    <property type="match status" value="1"/>
</dbReference>
<dbReference type="InterPro" id="IPR013324">
    <property type="entry name" value="RNA_pol_sigma_r3/r4-like"/>
</dbReference>
<dbReference type="Proteomes" id="UP001348817">
    <property type="component" value="Plasmid pFA2"/>
</dbReference>
<keyword evidence="2" id="KW-0805">Transcription regulation</keyword>
<keyword evidence="4" id="KW-0804">Transcription</keyword>
<dbReference type="Pfam" id="PF04542">
    <property type="entry name" value="Sigma70_r2"/>
    <property type="match status" value="1"/>
</dbReference>
<keyword evidence="8" id="KW-1185">Reference proteome</keyword>
<dbReference type="SUPFAM" id="SSF88659">
    <property type="entry name" value="Sigma3 and sigma4 domains of RNA polymerase sigma factors"/>
    <property type="match status" value="1"/>
</dbReference>
<dbReference type="Gene3D" id="1.10.10.10">
    <property type="entry name" value="Winged helix-like DNA-binding domain superfamily/Winged helix DNA-binding domain"/>
    <property type="match status" value="1"/>
</dbReference>
<sequence>MIEAKNDFLRLLKAKEYEEAFRVLYSAYFQRMFNYACGILNNPNKAEDITQEVLIDLWEKREQLRITVQLDTFLYKGIYFRAMNEIRKEKLHQERESEVEEEFYGSQDHTEWKEQLHRQIRQCADNFPEQCREVFYLSRYSHLSRSEIAEQMGISVRTVDTQLYRALKSLKNRLRKKVSR</sequence>
<evidence type="ECO:0000256" key="3">
    <source>
        <dbReference type="ARBA" id="ARBA00023082"/>
    </source>
</evidence>
<evidence type="ECO:0000259" key="5">
    <source>
        <dbReference type="Pfam" id="PF04542"/>
    </source>
</evidence>
<evidence type="ECO:0000256" key="4">
    <source>
        <dbReference type="ARBA" id="ARBA00023163"/>
    </source>
</evidence>
<reference evidence="7 8" key="1">
    <citation type="submission" date="2021-12" db="EMBL/GenBank/DDBJ databases">
        <title>Genome sequencing of bacteria with rrn-lacking chromosome and rrn-plasmid.</title>
        <authorList>
            <person name="Anda M."/>
            <person name="Iwasaki W."/>
        </authorList>
    </citation>
    <scope>NUCLEOTIDE SEQUENCE [LARGE SCALE GENOMIC DNA]</scope>
    <source>
        <strain evidence="7 8">DSM 100852</strain>
        <plasmid evidence="7 8">pFA2</plasmid>
    </source>
</reference>
<dbReference type="EMBL" id="AP025316">
    <property type="protein sequence ID" value="BDD11867.1"/>
    <property type="molecule type" value="Genomic_DNA"/>
</dbReference>
<organism evidence="7 8">
    <name type="scientific">Fulvitalea axinellae</name>
    <dbReference type="NCBI Taxonomy" id="1182444"/>
    <lineage>
        <taxon>Bacteria</taxon>
        <taxon>Pseudomonadati</taxon>
        <taxon>Bacteroidota</taxon>
        <taxon>Cytophagia</taxon>
        <taxon>Cytophagales</taxon>
        <taxon>Persicobacteraceae</taxon>
        <taxon>Fulvitalea</taxon>
    </lineage>
</organism>
<dbReference type="InterPro" id="IPR014327">
    <property type="entry name" value="RNA_pol_sigma70_bacteroid"/>
</dbReference>
<dbReference type="InterPro" id="IPR036388">
    <property type="entry name" value="WH-like_DNA-bd_sf"/>
</dbReference>
<dbReference type="InterPro" id="IPR013249">
    <property type="entry name" value="RNA_pol_sigma70_r4_t2"/>
</dbReference>
<name>A0AAU9CY34_9BACT</name>
<dbReference type="Gene3D" id="1.10.1740.10">
    <property type="match status" value="1"/>
</dbReference>
<dbReference type="InterPro" id="IPR007627">
    <property type="entry name" value="RNA_pol_sigma70_r2"/>
</dbReference>
<dbReference type="GO" id="GO:0000428">
    <property type="term" value="C:DNA-directed RNA polymerase complex"/>
    <property type="evidence" value="ECO:0007669"/>
    <property type="project" value="UniProtKB-KW"/>
</dbReference>
<dbReference type="PANTHER" id="PTHR43133">
    <property type="entry name" value="RNA POLYMERASE ECF-TYPE SIGMA FACTO"/>
    <property type="match status" value="1"/>
</dbReference>
<geneLocation type="plasmid" evidence="7 8">
    <name>pFA2</name>
</geneLocation>
<keyword evidence="3" id="KW-0731">Sigma factor</keyword>
<dbReference type="PANTHER" id="PTHR43133:SF46">
    <property type="entry name" value="RNA POLYMERASE SIGMA-70 FACTOR ECF SUBFAMILY"/>
    <property type="match status" value="1"/>
</dbReference>
<dbReference type="CDD" id="cd06171">
    <property type="entry name" value="Sigma70_r4"/>
    <property type="match status" value="1"/>
</dbReference>
<dbReference type="InterPro" id="IPR039425">
    <property type="entry name" value="RNA_pol_sigma-70-like"/>
</dbReference>
<dbReference type="SUPFAM" id="SSF88946">
    <property type="entry name" value="Sigma2 domain of RNA polymerase sigma factors"/>
    <property type="match status" value="1"/>
</dbReference>
<dbReference type="NCBIfam" id="TIGR02937">
    <property type="entry name" value="sigma70-ECF"/>
    <property type="match status" value="1"/>
</dbReference>
<comment type="similarity">
    <text evidence="1">Belongs to the sigma-70 factor family. ECF subfamily.</text>
</comment>
<dbReference type="AlphaFoldDB" id="A0AAU9CY34"/>
<feature type="domain" description="RNA polymerase sigma-70 region 2" evidence="5">
    <location>
        <begin position="24"/>
        <end position="90"/>
    </location>
</feature>